<organism evidence="3 4">
    <name type="scientific">Cellulosimicrobium composti</name>
    <dbReference type="NCBI Taxonomy" id="2672572"/>
    <lineage>
        <taxon>Bacteria</taxon>
        <taxon>Bacillati</taxon>
        <taxon>Actinomycetota</taxon>
        <taxon>Actinomycetes</taxon>
        <taxon>Micrococcales</taxon>
        <taxon>Promicromonosporaceae</taxon>
        <taxon>Cellulosimicrobium</taxon>
    </lineage>
</organism>
<dbReference type="Pfam" id="PF04909">
    <property type="entry name" value="Amidohydro_2"/>
    <property type="match status" value="1"/>
</dbReference>
<dbReference type="PANTHER" id="PTHR43569">
    <property type="entry name" value="AMIDOHYDROLASE"/>
    <property type="match status" value="1"/>
</dbReference>
<comment type="similarity">
    <text evidence="1">Belongs to the metallo-dependent hydrolases superfamily.</text>
</comment>
<accession>A0ABX0BB49</accession>
<dbReference type="PANTHER" id="PTHR43569:SF2">
    <property type="entry name" value="AMIDOHYDROLASE-RELATED DOMAIN-CONTAINING PROTEIN"/>
    <property type="match status" value="1"/>
</dbReference>
<feature type="domain" description="Amidohydrolase-related" evidence="2">
    <location>
        <begin position="22"/>
        <end position="308"/>
    </location>
</feature>
<evidence type="ECO:0000256" key="1">
    <source>
        <dbReference type="ARBA" id="ARBA00038310"/>
    </source>
</evidence>
<dbReference type="Gene3D" id="3.20.20.140">
    <property type="entry name" value="Metal-dependent hydrolases"/>
    <property type="match status" value="1"/>
</dbReference>
<dbReference type="InterPro" id="IPR052350">
    <property type="entry name" value="Metallo-dep_Lactonases"/>
</dbReference>
<sequence>MNPEPGRLDATGRTTVTGHDVVDAHHHLWVRARTPQDWIDPDTMAAIDRDFEPADLPAAAHGVRATVVVQSASAWAESEELLATCASPEGRAARLAGAVVWADLTAPDLADRLAALRAGPGGEHLVGVRTMVQAEPDPDYLDRADVRRGIAAVGAAGLAFDLVLRDHQLAAAARLVAALPDVRFVLDHLGKPRLDAAAAPGTPRDVLVAWRADLAALAAHENVTAKLSGLVTEARWDAWTPADLRPAVDHALDMLGPDRLMVGSDWPVCLLASDYGRWLETLRVLLAGLTPTESAAVWAGTARRVYHLTDPADAPVAVPQTEESHP</sequence>
<dbReference type="InterPro" id="IPR032466">
    <property type="entry name" value="Metal_Hydrolase"/>
</dbReference>
<comment type="caution">
    <text evidence="3">The sequence shown here is derived from an EMBL/GenBank/DDBJ whole genome shotgun (WGS) entry which is preliminary data.</text>
</comment>
<name>A0ABX0BB49_9MICO</name>
<evidence type="ECO:0000259" key="2">
    <source>
        <dbReference type="Pfam" id="PF04909"/>
    </source>
</evidence>
<dbReference type="EMBL" id="JAAFAN010000018">
    <property type="protein sequence ID" value="NDO89252.1"/>
    <property type="molecule type" value="Genomic_DNA"/>
</dbReference>
<dbReference type="InterPro" id="IPR006680">
    <property type="entry name" value="Amidohydro-rel"/>
</dbReference>
<evidence type="ECO:0000313" key="4">
    <source>
        <dbReference type="Proteomes" id="UP000471672"/>
    </source>
</evidence>
<reference evidence="3 4" key="1">
    <citation type="journal article" date="2021" name="Arch. Microbiol.">
        <title>Cellulosimicrobium fucosivorans sp. nov., isolated from San Elijo Lagoon, contains a fucose metabolic pathway linked to carotenoid production.</title>
        <authorList>
            <person name="Aviles F.A."/>
            <person name="Kyndt J.A."/>
        </authorList>
    </citation>
    <scope>NUCLEOTIDE SEQUENCE [LARGE SCALE GENOMIC DNA]</scope>
    <source>
        <strain evidence="3 4">SE3</strain>
    </source>
</reference>
<dbReference type="Proteomes" id="UP000471672">
    <property type="component" value="Unassembled WGS sequence"/>
</dbReference>
<keyword evidence="4" id="KW-1185">Reference proteome</keyword>
<dbReference type="SUPFAM" id="SSF51556">
    <property type="entry name" value="Metallo-dependent hydrolases"/>
    <property type="match status" value="1"/>
</dbReference>
<proteinExistence type="inferred from homology"/>
<evidence type="ECO:0000313" key="3">
    <source>
        <dbReference type="EMBL" id="NDO89252.1"/>
    </source>
</evidence>
<protein>
    <submittedName>
        <fullName evidence="3">Amidohydrolase family protein</fullName>
    </submittedName>
</protein>
<dbReference type="RefSeq" id="WP_162289501.1">
    <property type="nucleotide sequence ID" value="NZ_JAAFAN010000018.1"/>
</dbReference>
<gene>
    <name evidence="3" type="ORF">GYH36_07225</name>
</gene>